<dbReference type="GO" id="GO:0003677">
    <property type="term" value="F:DNA binding"/>
    <property type="evidence" value="ECO:0007669"/>
    <property type="project" value="InterPro"/>
</dbReference>
<sequence>MQDDKAIIEEVLQGNKEAYAHIIDKYHEKIVFIIRKKLGNPQNVQDIAQEIFIKAYYHLPEYKASFEFGGWLYRIAANHCLDVLRKWKRTPTITGEDYVLVDTRTPETAYLEKEQQSFIRHQLMTIEEKYRIVLELRYLRFLSYEEISQRLSIPVTTVRARLSR</sequence>
<keyword evidence="3" id="KW-0731">Sigma factor</keyword>
<evidence type="ECO:0000313" key="7">
    <source>
        <dbReference type="EMBL" id="QDS33266.1"/>
    </source>
</evidence>
<keyword evidence="2" id="KW-0805">Transcription regulation</keyword>
<dbReference type="EMBL" id="CP042161">
    <property type="protein sequence ID" value="QDS33266.1"/>
    <property type="molecule type" value="Genomic_DNA"/>
</dbReference>
<dbReference type="SUPFAM" id="SSF88659">
    <property type="entry name" value="Sigma3 and sigma4 domains of RNA polymerase sigma factors"/>
    <property type="match status" value="1"/>
</dbReference>
<accession>A0A517I370</accession>
<dbReference type="RefSeq" id="WP_144613872.1">
    <property type="nucleotide sequence ID" value="NZ_CP042161.1"/>
</dbReference>
<dbReference type="Pfam" id="PF04542">
    <property type="entry name" value="Sigma70_r2"/>
    <property type="match status" value="1"/>
</dbReference>
<dbReference type="Proteomes" id="UP000317713">
    <property type="component" value="Chromosome"/>
</dbReference>
<gene>
    <name evidence="7" type="ORF">FPS98_04305</name>
</gene>
<dbReference type="InterPro" id="IPR014284">
    <property type="entry name" value="RNA_pol_sigma-70_dom"/>
</dbReference>
<dbReference type="InterPro" id="IPR013325">
    <property type="entry name" value="RNA_pol_sigma_r2"/>
</dbReference>
<dbReference type="PANTHER" id="PTHR43133">
    <property type="entry name" value="RNA POLYMERASE ECF-TYPE SIGMA FACTO"/>
    <property type="match status" value="1"/>
</dbReference>
<evidence type="ECO:0000256" key="4">
    <source>
        <dbReference type="ARBA" id="ARBA00023163"/>
    </source>
</evidence>
<dbReference type="SUPFAM" id="SSF88946">
    <property type="entry name" value="Sigma2 domain of RNA polymerase sigma factors"/>
    <property type="match status" value="1"/>
</dbReference>
<evidence type="ECO:0000313" key="8">
    <source>
        <dbReference type="Proteomes" id="UP000317713"/>
    </source>
</evidence>
<evidence type="ECO:0000256" key="3">
    <source>
        <dbReference type="ARBA" id="ARBA00023082"/>
    </source>
</evidence>
<dbReference type="InterPro" id="IPR039425">
    <property type="entry name" value="RNA_pol_sigma-70-like"/>
</dbReference>
<dbReference type="Pfam" id="PF08281">
    <property type="entry name" value="Sigma70_r4_2"/>
    <property type="match status" value="1"/>
</dbReference>
<protein>
    <submittedName>
        <fullName evidence="7">Sigma-70 family RNA polymerase sigma factor</fullName>
    </submittedName>
</protein>
<dbReference type="InterPro" id="IPR013324">
    <property type="entry name" value="RNA_pol_sigma_r3/r4-like"/>
</dbReference>
<dbReference type="InterPro" id="IPR007627">
    <property type="entry name" value="RNA_pol_sigma70_r2"/>
</dbReference>
<dbReference type="Gene3D" id="1.10.10.10">
    <property type="entry name" value="Winged helix-like DNA-binding domain superfamily/Winged helix DNA-binding domain"/>
    <property type="match status" value="1"/>
</dbReference>
<keyword evidence="4" id="KW-0804">Transcription</keyword>
<dbReference type="AlphaFoldDB" id="A0A517I370"/>
<dbReference type="PANTHER" id="PTHR43133:SF51">
    <property type="entry name" value="RNA POLYMERASE SIGMA FACTOR"/>
    <property type="match status" value="1"/>
</dbReference>
<evidence type="ECO:0000256" key="1">
    <source>
        <dbReference type="ARBA" id="ARBA00010641"/>
    </source>
</evidence>
<organism evidence="7 8">
    <name type="scientific">Brevibacillus brevis</name>
    <name type="common">Bacillus brevis</name>
    <dbReference type="NCBI Taxonomy" id="1393"/>
    <lineage>
        <taxon>Bacteria</taxon>
        <taxon>Bacillati</taxon>
        <taxon>Bacillota</taxon>
        <taxon>Bacilli</taxon>
        <taxon>Bacillales</taxon>
        <taxon>Paenibacillaceae</taxon>
        <taxon>Brevibacillus</taxon>
    </lineage>
</organism>
<dbReference type="InterPro" id="IPR013249">
    <property type="entry name" value="RNA_pol_sigma70_r4_t2"/>
</dbReference>
<evidence type="ECO:0000256" key="2">
    <source>
        <dbReference type="ARBA" id="ARBA00023015"/>
    </source>
</evidence>
<name>A0A517I370_BREBE</name>
<dbReference type="GO" id="GO:0006352">
    <property type="term" value="P:DNA-templated transcription initiation"/>
    <property type="evidence" value="ECO:0007669"/>
    <property type="project" value="InterPro"/>
</dbReference>
<dbReference type="GO" id="GO:0016987">
    <property type="term" value="F:sigma factor activity"/>
    <property type="evidence" value="ECO:0007669"/>
    <property type="project" value="UniProtKB-KW"/>
</dbReference>
<reference evidence="7 8" key="1">
    <citation type="submission" date="2019-07" db="EMBL/GenBank/DDBJ databases">
        <title>Characterization of Brevibacillus brevis HK544, as a potential biocontrol agent.</title>
        <authorList>
            <person name="Kim H."/>
        </authorList>
    </citation>
    <scope>NUCLEOTIDE SEQUENCE [LARGE SCALE GENOMIC DNA]</scope>
    <source>
        <strain evidence="7 8">HK544</strain>
    </source>
</reference>
<dbReference type="NCBIfam" id="TIGR02937">
    <property type="entry name" value="sigma70-ECF"/>
    <property type="match status" value="1"/>
</dbReference>
<dbReference type="Gene3D" id="1.10.1740.10">
    <property type="match status" value="1"/>
</dbReference>
<feature type="domain" description="RNA polymerase sigma-70 region 2" evidence="5">
    <location>
        <begin position="23"/>
        <end position="89"/>
    </location>
</feature>
<evidence type="ECO:0000259" key="5">
    <source>
        <dbReference type="Pfam" id="PF04542"/>
    </source>
</evidence>
<dbReference type="InterPro" id="IPR036388">
    <property type="entry name" value="WH-like_DNA-bd_sf"/>
</dbReference>
<evidence type="ECO:0000259" key="6">
    <source>
        <dbReference type="Pfam" id="PF08281"/>
    </source>
</evidence>
<proteinExistence type="inferred from homology"/>
<comment type="similarity">
    <text evidence="1">Belongs to the sigma-70 factor family. ECF subfamily.</text>
</comment>
<feature type="domain" description="RNA polymerase sigma factor 70 region 4 type 2" evidence="6">
    <location>
        <begin position="120"/>
        <end position="164"/>
    </location>
</feature>